<comment type="similarity">
    <text evidence="1">Belongs to the class-I fumarase family.</text>
</comment>
<proteinExistence type="inferred from homology"/>
<feature type="non-terminal residue" evidence="4">
    <location>
        <position position="48"/>
    </location>
</feature>
<evidence type="ECO:0000259" key="3">
    <source>
        <dbReference type="Pfam" id="PF05683"/>
    </source>
</evidence>
<dbReference type="AlphaFoldDB" id="X1SCC6"/>
<dbReference type="GO" id="GO:0016836">
    <property type="term" value="F:hydro-lyase activity"/>
    <property type="evidence" value="ECO:0007669"/>
    <property type="project" value="InterPro"/>
</dbReference>
<organism evidence="4">
    <name type="scientific">marine sediment metagenome</name>
    <dbReference type="NCBI Taxonomy" id="412755"/>
    <lineage>
        <taxon>unclassified sequences</taxon>
        <taxon>metagenomes</taxon>
        <taxon>ecological metagenomes</taxon>
    </lineage>
</organism>
<sequence length="48" mass="5398">MSLVFRGLMEYHLTTPIPAEELKKIRIGDIVYLTGTVVTARDEAHLKA</sequence>
<name>X1SCC6_9ZZZZ</name>
<feature type="domain" description="Fe-S hydro-lyase tartrate dehydratase beta-type catalytic" evidence="3">
    <location>
        <begin position="12"/>
        <end position="47"/>
    </location>
</feature>
<dbReference type="InterPro" id="IPR004647">
    <property type="entry name" value="Fe-S_hydro-lyase_TtdB-typ_cat"/>
</dbReference>
<dbReference type="EMBL" id="BARW01012669">
    <property type="protein sequence ID" value="GAI73060.1"/>
    <property type="molecule type" value="Genomic_DNA"/>
</dbReference>
<evidence type="ECO:0000256" key="2">
    <source>
        <dbReference type="ARBA" id="ARBA00023239"/>
    </source>
</evidence>
<dbReference type="InterPro" id="IPR036660">
    <property type="entry name" value="Fe-S_hydroAse_TtdB_cat_sf"/>
</dbReference>
<dbReference type="SUPFAM" id="SSF117457">
    <property type="entry name" value="FumA C-terminal domain-like"/>
    <property type="match status" value="1"/>
</dbReference>
<reference evidence="4" key="1">
    <citation type="journal article" date="2014" name="Front. Microbiol.">
        <title>High frequency of phylogenetically diverse reductive dehalogenase-homologous genes in deep subseafloor sedimentary metagenomes.</title>
        <authorList>
            <person name="Kawai M."/>
            <person name="Futagami T."/>
            <person name="Toyoda A."/>
            <person name="Takaki Y."/>
            <person name="Nishi S."/>
            <person name="Hori S."/>
            <person name="Arai W."/>
            <person name="Tsubouchi T."/>
            <person name="Morono Y."/>
            <person name="Uchiyama I."/>
            <person name="Ito T."/>
            <person name="Fujiyama A."/>
            <person name="Inagaki F."/>
            <person name="Takami H."/>
        </authorList>
    </citation>
    <scope>NUCLEOTIDE SEQUENCE</scope>
    <source>
        <strain evidence="4">Expedition CK06-06</strain>
    </source>
</reference>
<dbReference type="Gene3D" id="3.20.130.10">
    <property type="entry name" value="Fe-S hydro-lyase, tartrate dehydratase beta-type, catalytic domain"/>
    <property type="match status" value="1"/>
</dbReference>
<protein>
    <recommendedName>
        <fullName evidence="3">Fe-S hydro-lyase tartrate dehydratase beta-type catalytic domain-containing protein</fullName>
    </recommendedName>
</protein>
<gene>
    <name evidence="4" type="ORF">S12H4_23719</name>
</gene>
<evidence type="ECO:0000256" key="1">
    <source>
        <dbReference type="ARBA" id="ARBA00008876"/>
    </source>
</evidence>
<dbReference type="Pfam" id="PF05683">
    <property type="entry name" value="Fumerase_C"/>
    <property type="match status" value="1"/>
</dbReference>
<comment type="caution">
    <text evidence="4">The sequence shown here is derived from an EMBL/GenBank/DDBJ whole genome shotgun (WGS) entry which is preliminary data.</text>
</comment>
<accession>X1SCC6</accession>
<evidence type="ECO:0000313" key="4">
    <source>
        <dbReference type="EMBL" id="GAI73060.1"/>
    </source>
</evidence>
<keyword evidence="2" id="KW-0456">Lyase</keyword>